<dbReference type="EC" id="3.1.1.11" evidence="5"/>
<protein>
    <recommendedName>
        <fullName evidence="5">Pectinesterase</fullName>
        <ecNumber evidence="5">3.1.1.11</ecNumber>
    </recommendedName>
</protein>
<dbReference type="GO" id="GO:0045490">
    <property type="term" value="P:pectin catabolic process"/>
    <property type="evidence" value="ECO:0007669"/>
    <property type="project" value="UniProtKB-UniRule"/>
</dbReference>
<evidence type="ECO:0000313" key="7">
    <source>
        <dbReference type="EMBL" id="HBJ09112.1"/>
    </source>
</evidence>
<keyword evidence="2 5" id="KW-0378">Hydrolase</keyword>
<dbReference type="GO" id="GO:0009279">
    <property type="term" value="C:cell outer membrane"/>
    <property type="evidence" value="ECO:0007669"/>
    <property type="project" value="TreeGrafter"/>
</dbReference>
<dbReference type="Proteomes" id="UP000262954">
    <property type="component" value="Unassembled WGS sequence"/>
</dbReference>
<evidence type="ECO:0000313" key="8">
    <source>
        <dbReference type="Proteomes" id="UP000262954"/>
    </source>
</evidence>
<feature type="domain" description="Pectinesterase catalytic" evidence="6">
    <location>
        <begin position="27"/>
        <end position="307"/>
    </location>
</feature>
<dbReference type="InterPro" id="IPR011050">
    <property type="entry name" value="Pectin_lyase_fold/virulence"/>
</dbReference>
<name>A0A316RDF2_9BACT</name>
<dbReference type="RefSeq" id="WP_009319619.1">
    <property type="nucleotide sequence ID" value="NZ_CABKQP010000009.1"/>
</dbReference>
<dbReference type="InterPro" id="IPR033131">
    <property type="entry name" value="Pectinesterase_Asp_AS"/>
</dbReference>
<dbReference type="PANTHER" id="PTHR31321">
    <property type="entry name" value="ACYL-COA THIOESTER HYDROLASE YBHC-RELATED"/>
    <property type="match status" value="1"/>
</dbReference>
<evidence type="ECO:0000256" key="3">
    <source>
        <dbReference type="ARBA" id="ARBA00023085"/>
    </source>
</evidence>
<feature type="chain" id="PRO_5018345451" description="Pectinesterase" evidence="5">
    <location>
        <begin position="21"/>
        <end position="325"/>
    </location>
</feature>
<dbReference type="Pfam" id="PF01095">
    <property type="entry name" value="Pectinesterase"/>
    <property type="match status" value="1"/>
</dbReference>
<dbReference type="AlphaFoldDB" id="A0A316RDF2"/>
<keyword evidence="5" id="KW-0732">Signal</keyword>
<dbReference type="Gene3D" id="2.160.20.10">
    <property type="entry name" value="Single-stranded right-handed beta-helix, Pectin lyase-like"/>
    <property type="match status" value="1"/>
</dbReference>
<dbReference type="InterPro" id="IPR012334">
    <property type="entry name" value="Pectin_lyas_fold"/>
</dbReference>
<comment type="caution">
    <text evidence="7">The sequence shown here is derived from an EMBL/GenBank/DDBJ whole genome shotgun (WGS) entry which is preliminary data.</text>
</comment>
<comment type="catalytic activity">
    <reaction evidence="5">
        <text>[(1-&gt;4)-alpha-D-galacturonosyl methyl ester](n) + n H2O = [(1-&gt;4)-alpha-D-galacturonosyl](n) + n methanol + n H(+)</text>
        <dbReference type="Rhea" id="RHEA:22380"/>
        <dbReference type="Rhea" id="RHEA-COMP:14570"/>
        <dbReference type="Rhea" id="RHEA-COMP:14573"/>
        <dbReference type="ChEBI" id="CHEBI:15377"/>
        <dbReference type="ChEBI" id="CHEBI:15378"/>
        <dbReference type="ChEBI" id="CHEBI:17790"/>
        <dbReference type="ChEBI" id="CHEBI:140522"/>
        <dbReference type="ChEBI" id="CHEBI:140523"/>
        <dbReference type="EC" id="3.1.1.11"/>
    </reaction>
</comment>
<organism evidence="7 8">
    <name type="scientific">Coprobacter fastidiosus</name>
    <dbReference type="NCBI Taxonomy" id="1099853"/>
    <lineage>
        <taxon>Bacteria</taxon>
        <taxon>Pseudomonadati</taxon>
        <taxon>Bacteroidota</taxon>
        <taxon>Bacteroidia</taxon>
        <taxon>Bacteroidales</taxon>
        <taxon>Barnesiellaceae</taxon>
        <taxon>Coprobacter</taxon>
    </lineage>
</organism>
<evidence type="ECO:0000256" key="5">
    <source>
        <dbReference type="RuleBase" id="RU000589"/>
    </source>
</evidence>
<dbReference type="GO" id="GO:0030599">
    <property type="term" value="F:pectinesterase activity"/>
    <property type="evidence" value="ECO:0007669"/>
    <property type="project" value="UniProtKB-UniRule"/>
</dbReference>
<reference evidence="7 8" key="1">
    <citation type="journal article" date="2018" name="Nat. Biotechnol.">
        <title>A standardized bacterial taxonomy based on genome phylogeny substantially revises the tree of life.</title>
        <authorList>
            <person name="Parks D.H."/>
            <person name="Chuvochina M."/>
            <person name="Waite D.W."/>
            <person name="Rinke C."/>
            <person name="Skarshewski A."/>
            <person name="Chaumeil P.A."/>
            <person name="Hugenholtz P."/>
        </authorList>
    </citation>
    <scope>NUCLEOTIDE SEQUENCE [LARGE SCALE GENOMIC DNA]</scope>
    <source>
        <strain evidence="7">UBA11482</strain>
    </source>
</reference>
<sequence>MKTFACTFFLSFVLVFSIYADTAYPVIVVAQDGSGDFITIQDAINSVRDFTPVPRVIHIKKGIYYEKVEIPSWKCDITLKGDGPEETLIYYDDYASLRRMGTFRTYTLQIRGNRVTLENLTVENRAGRVGQAVALHVEGDCVAVRNCRLLGNQDTLFTGNENSRQYYDRCYIEGTTDYIFGPATCWFDHCILHSKSDSYITAASTPENHKNGYVFYKCNLTAAEGVVNVYLGRPWRPYASVVFLECRMGKHIRPEGWHNWRNAANEKTARYAEYASAGEGTDPESRVSWSSQLDEDDVSLYIPESVLGGDWFRKTCVESVYKKSS</sequence>
<keyword evidence="3 5" id="KW-0063">Aspartyl esterase</keyword>
<dbReference type="UniPathway" id="UPA00545">
    <property type="reaction ID" value="UER00823"/>
</dbReference>
<dbReference type="PANTHER" id="PTHR31321:SF57">
    <property type="entry name" value="PECTINESTERASE 53-RELATED"/>
    <property type="match status" value="1"/>
</dbReference>
<dbReference type="SUPFAM" id="SSF51126">
    <property type="entry name" value="Pectin lyase-like"/>
    <property type="match status" value="1"/>
</dbReference>
<feature type="signal peptide" evidence="5">
    <location>
        <begin position="1"/>
        <end position="20"/>
    </location>
</feature>
<dbReference type="PROSITE" id="PS00503">
    <property type="entry name" value="PECTINESTERASE_2"/>
    <property type="match status" value="1"/>
</dbReference>
<dbReference type="EMBL" id="DNWC01000118">
    <property type="protein sequence ID" value="HBJ09112.1"/>
    <property type="molecule type" value="Genomic_DNA"/>
</dbReference>
<evidence type="ECO:0000256" key="4">
    <source>
        <dbReference type="PROSITE-ProRule" id="PRU10040"/>
    </source>
</evidence>
<gene>
    <name evidence="7" type="ORF">DDY73_08910</name>
</gene>
<evidence type="ECO:0000256" key="2">
    <source>
        <dbReference type="ARBA" id="ARBA00022801"/>
    </source>
</evidence>
<feature type="active site" evidence="4">
    <location>
        <position position="177"/>
    </location>
</feature>
<accession>A0A316RDF2</accession>
<evidence type="ECO:0000259" key="6">
    <source>
        <dbReference type="Pfam" id="PF01095"/>
    </source>
</evidence>
<comment type="similarity">
    <text evidence="1">Belongs to the pectinesterase family.</text>
</comment>
<proteinExistence type="inferred from homology"/>
<dbReference type="InterPro" id="IPR000070">
    <property type="entry name" value="Pectinesterase_cat"/>
</dbReference>
<comment type="pathway">
    <text evidence="5">Glycan metabolism; pectin degradation; 2-dehydro-3-deoxy-D-gluconate from pectin: step 1/5.</text>
</comment>
<dbReference type="GO" id="GO:0042545">
    <property type="term" value="P:cell wall modification"/>
    <property type="evidence" value="ECO:0007669"/>
    <property type="project" value="UniProtKB-UniRule"/>
</dbReference>
<evidence type="ECO:0000256" key="1">
    <source>
        <dbReference type="ARBA" id="ARBA00008891"/>
    </source>
</evidence>